<comment type="caution">
    <text evidence="1">The sequence shown here is derived from an EMBL/GenBank/DDBJ whole genome shotgun (WGS) entry which is preliminary data.</text>
</comment>
<dbReference type="EMBL" id="VSSQ01000021">
    <property type="protein sequence ID" value="MPL63542.1"/>
    <property type="molecule type" value="Genomic_DNA"/>
</dbReference>
<name>A0A644TBH9_9ZZZZ</name>
<dbReference type="AlphaFoldDB" id="A0A644TBH9"/>
<sequence>MLYSVMGTVAVNSAAEAKVDKVGKRESGSETALPFVMPKRPHSLAVQPFSYVVI</sequence>
<protein>
    <submittedName>
        <fullName evidence="1">Uncharacterized protein</fullName>
    </submittedName>
</protein>
<proteinExistence type="predicted"/>
<reference evidence="1" key="1">
    <citation type="submission" date="2019-08" db="EMBL/GenBank/DDBJ databases">
        <authorList>
            <person name="Kucharzyk K."/>
            <person name="Murdoch R.W."/>
            <person name="Higgins S."/>
            <person name="Loffler F."/>
        </authorList>
    </citation>
    <scope>NUCLEOTIDE SEQUENCE</scope>
</reference>
<gene>
    <name evidence="1" type="ORF">SDC9_09182</name>
</gene>
<organism evidence="1">
    <name type="scientific">bioreactor metagenome</name>
    <dbReference type="NCBI Taxonomy" id="1076179"/>
    <lineage>
        <taxon>unclassified sequences</taxon>
        <taxon>metagenomes</taxon>
        <taxon>ecological metagenomes</taxon>
    </lineage>
</organism>
<accession>A0A644TBH9</accession>
<evidence type="ECO:0000313" key="1">
    <source>
        <dbReference type="EMBL" id="MPL63542.1"/>
    </source>
</evidence>